<dbReference type="AlphaFoldDB" id="M1MT87"/>
<dbReference type="PROSITE" id="PS00061">
    <property type="entry name" value="ADH_SHORT"/>
    <property type="match status" value="1"/>
</dbReference>
<dbReference type="InterPro" id="IPR050259">
    <property type="entry name" value="SDR"/>
</dbReference>
<name>M1MT87_9CLOT</name>
<dbReference type="InterPro" id="IPR036291">
    <property type="entry name" value="NAD(P)-bd_dom_sf"/>
</dbReference>
<dbReference type="GO" id="GO:0004316">
    <property type="term" value="F:3-oxoacyl-[acyl-carrier-protein] reductase (NADPH) activity"/>
    <property type="evidence" value="ECO:0007669"/>
    <property type="project" value="UniProtKB-EC"/>
</dbReference>
<dbReference type="InterPro" id="IPR002347">
    <property type="entry name" value="SDR_fam"/>
</dbReference>
<dbReference type="Pfam" id="PF13561">
    <property type="entry name" value="adh_short_C2"/>
    <property type="match status" value="1"/>
</dbReference>
<keyword evidence="5" id="KW-1185">Reference proteome</keyword>
<evidence type="ECO:0000313" key="5">
    <source>
        <dbReference type="Proteomes" id="UP000011728"/>
    </source>
</evidence>
<dbReference type="InterPro" id="IPR020904">
    <property type="entry name" value="Sc_DH/Rdtase_CS"/>
</dbReference>
<dbReference type="KEGG" id="csr:Cspa_c41830"/>
<evidence type="ECO:0000313" key="4">
    <source>
        <dbReference type="EMBL" id="AGF57936.1"/>
    </source>
</evidence>
<evidence type="ECO:0000256" key="1">
    <source>
        <dbReference type="ARBA" id="ARBA00006484"/>
    </source>
</evidence>
<evidence type="ECO:0000256" key="2">
    <source>
        <dbReference type="ARBA" id="ARBA00023002"/>
    </source>
</evidence>
<dbReference type="GO" id="GO:0032787">
    <property type="term" value="P:monocarboxylic acid metabolic process"/>
    <property type="evidence" value="ECO:0007669"/>
    <property type="project" value="UniProtKB-ARBA"/>
</dbReference>
<dbReference type="PRINTS" id="PR00080">
    <property type="entry name" value="SDRFAMILY"/>
</dbReference>
<dbReference type="NCBIfam" id="NF047420">
    <property type="entry name" value="EF_P_mod_YmfI"/>
    <property type="match status" value="1"/>
</dbReference>
<comment type="similarity">
    <text evidence="1">Belongs to the short-chain dehydrogenases/reductases (SDR) family.</text>
</comment>
<dbReference type="PRINTS" id="PR00081">
    <property type="entry name" value="GDHRDH"/>
</dbReference>
<dbReference type="NCBIfam" id="NF005559">
    <property type="entry name" value="PRK07231.1"/>
    <property type="match status" value="1"/>
</dbReference>
<dbReference type="EMBL" id="CP004121">
    <property type="protein sequence ID" value="AGF57936.1"/>
    <property type="molecule type" value="Genomic_DNA"/>
</dbReference>
<dbReference type="FunFam" id="3.40.50.720:FF:000173">
    <property type="entry name" value="3-oxoacyl-[acyl-carrier protein] reductase"/>
    <property type="match status" value="1"/>
</dbReference>
<protein>
    <submittedName>
        <fullName evidence="4">3-oxoacyl-[acyl-carrier-protein] reductase FabG</fullName>
        <ecNumber evidence="4">1.1.1.100</ecNumber>
    </submittedName>
</protein>
<dbReference type="STRING" id="36745.CLSAP_39350"/>
<proteinExistence type="inferred from homology"/>
<dbReference type="SUPFAM" id="SSF51735">
    <property type="entry name" value="NAD(P)-binding Rossmann-fold domains"/>
    <property type="match status" value="1"/>
</dbReference>
<dbReference type="EC" id="1.1.1.100" evidence="4"/>
<dbReference type="Gene3D" id="3.40.50.720">
    <property type="entry name" value="NAD(P)-binding Rossmann-like Domain"/>
    <property type="match status" value="1"/>
</dbReference>
<accession>M1MT87</accession>
<keyword evidence="3" id="KW-0443">Lipid metabolism</keyword>
<dbReference type="HOGENOM" id="CLU_010194_1_2_9"/>
<dbReference type="PANTHER" id="PTHR42879">
    <property type="entry name" value="3-OXOACYL-(ACYL-CARRIER-PROTEIN) REDUCTASE"/>
    <property type="match status" value="1"/>
</dbReference>
<keyword evidence="2 4" id="KW-0560">Oxidoreductase</keyword>
<evidence type="ECO:0000256" key="3">
    <source>
        <dbReference type="ARBA" id="ARBA00023221"/>
    </source>
</evidence>
<dbReference type="GO" id="GO:0008202">
    <property type="term" value="P:steroid metabolic process"/>
    <property type="evidence" value="ECO:0007669"/>
    <property type="project" value="UniProtKB-KW"/>
</dbReference>
<organism evidence="4 5">
    <name type="scientific">Clostridium saccharoperbutylacetonicum N1-4(HMT)</name>
    <dbReference type="NCBI Taxonomy" id="931276"/>
    <lineage>
        <taxon>Bacteria</taxon>
        <taxon>Bacillati</taxon>
        <taxon>Bacillota</taxon>
        <taxon>Clostridia</taxon>
        <taxon>Eubacteriales</taxon>
        <taxon>Clostridiaceae</taxon>
        <taxon>Clostridium</taxon>
    </lineage>
</organism>
<keyword evidence="3" id="KW-0753">Steroid metabolism</keyword>
<dbReference type="eggNOG" id="COG1028">
    <property type="taxonomic scope" value="Bacteria"/>
</dbReference>
<dbReference type="PATRIC" id="fig|931276.5.peg.4215"/>
<gene>
    <name evidence="4" type="primary">fabG4</name>
    <name evidence="4" type="ORF">Cspa_c41830</name>
</gene>
<reference evidence="4 5" key="1">
    <citation type="submission" date="2013-02" db="EMBL/GenBank/DDBJ databases">
        <title>Genome sequence of Clostridium saccharoperbutylacetonicum N1-4(HMT).</title>
        <authorList>
            <person name="Poehlein A."/>
            <person name="Daniel R."/>
        </authorList>
    </citation>
    <scope>NUCLEOTIDE SEQUENCE [LARGE SCALE GENOMIC DNA]</scope>
    <source>
        <strain evidence="5">N1-4(HMT)</strain>
    </source>
</reference>
<sequence>MVKFSRELDNNYLLLNKNMNKLSNKVALITGASRGIGRAIAIEFAKAGASVLINYSSDDKGAEETLEEIKKLNGYGAIIKGDIAKYDTCQKIVEEALRLMGKLDILVNNAGISKIGLFMDATEEEINNVINTNLLGAMYLTKHVVNHMVSRKCGNVINISSMWGEVGASCEVLYSSSKGGLNLFTKALAKEIAPSNIRVNCIAPGVINTKMNSFLGEEEKKSLEEEIPLGRFGDSSEIGKLAVFLASEDSSYITGQVIRADGGFV</sequence>
<dbReference type="PANTHER" id="PTHR42879:SF2">
    <property type="entry name" value="3-OXOACYL-[ACYL-CARRIER-PROTEIN] REDUCTASE FABG"/>
    <property type="match status" value="1"/>
</dbReference>
<dbReference type="NCBIfam" id="NF009466">
    <property type="entry name" value="PRK12826.1-2"/>
    <property type="match status" value="1"/>
</dbReference>
<dbReference type="Proteomes" id="UP000011728">
    <property type="component" value="Chromosome"/>
</dbReference>